<keyword evidence="3" id="KW-1185">Reference proteome</keyword>
<evidence type="ECO:0000256" key="1">
    <source>
        <dbReference type="SAM" id="MobiDB-lite"/>
    </source>
</evidence>
<feature type="region of interest" description="Disordered" evidence="1">
    <location>
        <begin position="1"/>
        <end position="34"/>
    </location>
</feature>
<feature type="compositionally biased region" description="Basic and acidic residues" evidence="1">
    <location>
        <begin position="1"/>
        <end position="10"/>
    </location>
</feature>
<sequence length="123" mass="13927">MDVHHQDRFITEQSAHHPPSPPNPLPPESTAPEEQISYVRCLGERRGLRRRTPHCVRETSPGVLHISDALKRSPVQRPPISHQQLILLFMCPHWHLEPWQSLPNPTVLSPAAHPPLYVSSLAS</sequence>
<dbReference type="EMBL" id="HG792016">
    <property type="protein sequence ID" value="CDM32105.1"/>
    <property type="molecule type" value="Genomic_DNA"/>
</dbReference>
<dbReference type="OrthoDB" id="4302265at2759"/>
<dbReference type="Proteomes" id="UP000030686">
    <property type="component" value="Unassembled WGS sequence"/>
</dbReference>
<organism evidence="2 3">
    <name type="scientific">Penicillium roqueforti (strain FM164)</name>
    <dbReference type="NCBI Taxonomy" id="1365484"/>
    <lineage>
        <taxon>Eukaryota</taxon>
        <taxon>Fungi</taxon>
        <taxon>Dikarya</taxon>
        <taxon>Ascomycota</taxon>
        <taxon>Pezizomycotina</taxon>
        <taxon>Eurotiomycetes</taxon>
        <taxon>Eurotiomycetidae</taxon>
        <taxon>Eurotiales</taxon>
        <taxon>Aspergillaceae</taxon>
        <taxon>Penicillium</taxon>
    </lineage>
</organism>
<protein>
    <submittedName>
        <fullName evidence="2">Genomic scaffold, ProqFM164S02</fullName>
    </submittedName>
</protein>
<name>W6Q6X4_PENRF</name>
<feature type="compositionally biased region" description="Pro residues" evidence="1">
    <location>
        <begin position="18"/>
        <end position="29"/>
    </location>
</feature>
<evidence type="ECO:0000313" key="2">
    <source>
        <dbReference type="EMBL" id="CDM32105.1"/>
    </source>
</evidence>
<gene>
    <name evidence="2" type="ORF">PROQFM164_S02g002256</name>
</gene>
<dbReference type="AlphaFoldDB" id="W6Q6X4"/>
<accession>W6Q6X4</accession>
<reference evidence="2" key="1">
    <citation type="journal article" date="2014" name="Nat. Commun.">
        <title>Multiple recent horizontal transfers of a large genomic region in cheese making fungi.</title>
        <authorList>
            <person name="Cheeseman K."/>
            <person name="Ropars J."/>
            <person name="Renault P."/>
            <person name="Dupont J."/>
            <person name="Gouzy J."/>
            <person name="Branca A."/>
            <person name="Abraham A.L."/>
            <person name="Ceppi M."/>
            <person name="Conseiller E."/>
            <person name="Debuchy R."/>
            <person name="Malagnac F."/>
            <person name="Goarin A."/>
            <person name="Silar P."/>
            <person name="Lacoste S."/>
            <person name="Sallet E."/>
            <person name="Bensimon A."/>
            <person name="Giraud T."/>
            <person name="Brygoo Y."/>
        </authorList>
    </citation>
    <scope>NUCLEOTIDE SEQUENCE [LARGE SCALE GENOMIC DNA]</scope>
    <source>
        <strain evidence="2">FM164</strain>
    </source>
</reference>
<proteinExistence type="predicted"/>
<evidence type="ECO:0000313" key="3">
    <source>
        <dbReference type="Proteomes" id="UP000030686"/>
    </source>
</evidence>